<organism evidence="2 3">
    <name type="scientific">Paracoccus seriniphilus</name>
    <dbReference type="NCBI Taxonomy" id="184748"/>
    <lineage>
        <taxon>Bacteria</taxon>
        <taxon>Pseudomonadati</taxon>
        <taxon>Pseudomonadota</taxon>
        <taxon>Alphaproteobacteria</taxon>
        <taxon>Rhodobacterales</taxon>
        <taxon>Paracoccaceae</taxon>
        <taxon>Paracoccus</taxon>
    </lineage>
</organism>
<sequence length="103" mass="11291">MPKEEWGTKRLCPHCSTRFYDLNNNPMACPACGNQFTLESLNDGRGKTLVAEKTSTKDDNLASTDDDLDTDAGDLDDDLLEDDDDDADVSLDEIADVASDDDE</sequence>
<dbReference type="NCBIfam" id="TIGR02300">
    <property type="entry name" value="FYDLN_acid"/>
    <property type="match status" value="1"/>
</dbReference>
<dbReference type="InterPro" id="IPR012644">
    <property type="entry name" value="CHP02300_FYDLN_acid"/>
</dbReference>
<protein>
    <submittedName>
        <fullName evidence="2">TIGR02300 family protein</fullName>
    </submittedName>
</protein>
<name>A0A239Q1N3_9RHOB</name>
<evidence type="ECO:0000256" key="1">
    <source>
        <dbReference type="SAM" id="MobiDB-lite"/>
    </source>
</evidence>
<reference evidence="2 3" key="1">
    <citation type="submission" date="2017-07" db="EMBL/GenBank/DDBJ databases">
        <authorList>
            <person name="Sun Z.S."/>
            <person name="Albrecht U."/>
            <person name="Echele G."/>
            <person name="Lee C.C."/>
        </authorList>
    </citation>
    <scope>NUCLEOTIDE SEQUENCE [LARGE SCALE GENOMIC DNA]</scope>
    <source>
        <strain evidence="2 3">DSM 14827</strain>
    </source>
</reference>
<dbReference type="AlphaFoldDB" id="A0A239Q1N3"/>
<proteinExistence type="predicted"/>
<feature type="compositionally biased region" description="Acidic residues" evidence="1">
    <location>
        <begin position="64"/>
        <end position="88"/>
    </location>
</feature>
<keyword evidence="3" id="KW-1185">Reference proteome</keyword>
<evidence type="ECO:0000313" key="2">
    <source>
        <dbReference type="EMBL" id="SNT76499.1"/>
    </source>
</evidence>
<feature type="region of interest" description="Disordered" evidence="1">
    <location>
        <begin position="52"/>
        <end position="88"/>
    </location>
</feature>
<gene>
    <name evidence="2" type="ORF">SAMN05444959_12067</name>
</gene>
<dbReference type="Pfam" id="PF09538">
    <property type="entry name" value="FYDLN_acid"/>
    <property type="match status" value="1"/>
</dbReference>
<dbReference type="Proteomes" id="UP000198307">
    <property type="component" value="Unassembled WGS sequence"/>
</dbReference>
<dbReference type="EMBL" id="FZQB01000020">
    <property type="protein sequence ID" value="SNT76499.1"/>
    <property type="molecule type" value="Genomic_DNA"/>
</dbReference>
<evidence type="ECO:0000313" key="3">
    <source>
        <dbReference type="Proteomes" id="UP000198307"/>
    </source>
</evidence>
<dbReference type="RefSeq" id="WP_089345805.1">
    <property type="nucleotide sequence ID" value="NZ_CP067129.1"/>
</dbReference>
<accession>A0A239Q1N3</accession>
<dbReference type="OrthoDB" id="9815689at2"/>